<keyword evidence="1" id="KW-1133">Transmembrane helix</keyword>
<keyword evidence="1" id="KW-0472">Membrane</keyword>
<proteinExistence type="predicted"/>
<dbReference type="EMBL" id="OW150024">
    <property type="protein sequence ID" value="CAH2031067.1"/>
    <property type="molecule type" value="Genomic_DNA"/>
</dbReference>
<keyword evidence="1" id="KW-0812">Transmembrane</keyword>
<accession>A0ABM9D9I9</accession>
<dbReference type="Proteomes" id="UP001295463">
    <property type="component" value="Chromosome"/>
</dbReference>
<name>A0ABM9D9I9_9BACT</name>
<keyword evidence="3" id="KW-1185">Reference proteome</keyword>
<protein>
    <recommendedName>
        <fullName evidence="4">DUF3311 domain-containing protein</fullName>
    </recommendedName>
</protein>
<gene>
    <name evidence="2" type="ORF">GEAMG1_1237</name>
</gene>
<dbReference type="RefSeq" id="WP_305731910.1">
    <property type="nucleotide sequence ID" value="NZ_OW150024.1"/>
</dbReference>
<feature type="transmembrane region" description="Helical" evidence="1">
    <location>
        <begin position="18"/>
        <end position="38"/>
    </location>
</feature>
<reference evidence="2 3" key="1">
    <citation type="submission" date="2022-03" db="EMBL/GenBank/DDBJ databases">
        <authorList>
            <person name="Koch H."/>
        </authorList>
    </citation>
    <scope>NUCLEOTIDE SEQUENCE [LARGE SCALE GENOMIC DNA]</scope>
    <source>
        <strain evidence="2 3">G1</strain>
    </source>
</reference>
<evidence type="ECO:0000313" key="2">
    <source>
        <dbReference type="EMBL" id="CAH2031067.1"/>
    </source>
</evidence>
<sequence>MPYQFVQKLLQRLQLREAWVIFFVLGNVMINFPFLRIFNQPVSVLGYPLLFIYFTLGWAISIFVVYLFTLTLEEPPEQQDTPEEQA</sequence>
<evidence type="ECO:0008006" key="4">
    <source>
        <dbReference type="Google" id="ProtNLM"/>
    </source>
</evidence>
<evidence type="ECO:0000313" key="3">
    <source>
        <dbReference type="Proteomes" id="UP001295463"/>
    </source>
</evidence>
<evidence type="ECO:0000256" key="1">
    <source>
        <dbReference type="SAM" id="Phobius"/>
    </source>
</evidence>
<organism evidence="2 3">
    <name type="scientific">Trichlorobacter ammonificans</name>
    <dbReference type="NCBI Taxonomy" id="2916410"/>
    <lineage>
        <taxon>Bacteria</taxon>
        <taxon>Pseudomonadati</taxon>
        <taxon>Thermodesulfobacteriota</taxon>
        <taxon>Desulfuromonadia</taxon>
        <taxon>Geobacterales</taxon>
        <taxon>Geobacteraceae</taxon>
        <taxon>Trichlorobacter</taxon>
    </lineage>
</organism>
<feature type="transmembrane region" description="Helical" evidence="1">
    <location>
        <begin position="50"/>
        <end position="69"/>
    </location>
</feature>